<keyword evidence="3" id="KW-0378">Hydrolase</keyword>
<accession>Q5QLK6</accession>
<dbReference type="GO" id="GO:0008234">
    <property type="term" value="F:cysteine-type peptidase activity"/>
    <property type="evidence" value="ECO:0007669"/>
    <property type="project" value="InterPro"/>
</dbReference>
<keyword evidence="2" id="KW-0645">Protease</keyword>
<dbReference type="Gene3D" id="3.40.395.10">
    <property type="entry name" value="Adenoviral Proteinase, Chain A"/>
    <property type="match status" value="1"/>
</dbReference>
<evidence type="ECO:0000259" key="4">
    <source>
        <dbReference type="PROSITE" id="PS50600"/>
    </source>
</evidence>
<protein>
    <submittedName>
        <fullName evidence="5">EBNA-1-like protein</fullName>
    </submittedName>
</protein>
<proteinExistence type="inferred from homology"/>
<reference evidence="6" key="1">
    <citation type="journal article" date="2005" name="Nature">
        <title>The map-based sequence of the rice genome.</title>
        <authorList>
            <consortium name="International rice genome sequencing project (IRGSP)"/>
            <person name="Matsumoto T."/>
            <person name="Wu J."/>
            <person name="Kanamori H."/>
            <person name="Katayose Y."/>
            <person name="Fujisawa M."/>
            <person name="Namiki N."/>
            <person name="Mizuno H."/>
            <person name="Yamamoto K."/>
            <person name="Antonio B.A."/>
            <person name="Baba T."/>
            <person name="Sakata K."/>
            <person name="Nagamura Y."/>
            <person name="Aoki H."/>
            <person name="Arikawa K."/>
            <person name="Arita K."/>
            <person name="Bito T."/>
            <person name="Chiden Y."/>
            <person name="Fujitsuka N."/>
            <person name="Fukunaka R."/>
            <person name="Hamada M."/>
            <person name="Harada C."/>
            <person name="Hayashi A."/>
            <person name="Hijishita S."/>
            <person name="Honda M."/>
            <person name="Hosokawa S."/>
            <person name="Ichikawa Y."/>
            <person name="Idonuma A."/>
            <person name="Iijima M."/>
            <person name="Ikeda M."/>
            <person name="Ikeno M."/>
            <person name="Ito K."/>
            <person name="Ito S."/>
            <person name="Ito T."/>
            <person name="Ito Y."/>
            <person name="Ito Y."/>
            <person name="Iwabuchi A."/>
            <person name="Kamiya K."/>
            <person name="Karasawa W."/>
            <person name="Kurita K."/>
            <person name="Katagiri S."/>
            <person name="Kikuta A."/>
            <person name="Kobayashi H."/>
            <person name="Kobayashi N."/>
            <person name="Machita K."/>
            <person name="Maehara T."/>
            <person name="Masukawa M."/>
            <person name="Mizubayashi T."/>
            <person name="Mukai Y."/>
            <person name="Nagasaki H."/>
            <person name="Nagata Y."/>
            <person name="Naito S."/>
            <person name="Nakashima M."/>
            <person name="Nakama Y."/>
            <person name="Nakamichi Y."/>
            <person name="Nakamura M."/>
            <person name="Meguro A."/>
            <person name="Negishi M."/>
            <person name="Ohta I."/>
            <person name="Ohta T."/>
            <person name="Okamoto M."/>
            <person name="Ono N."/>
            <person name="Saji S."/>
            <person name="Sakaguchi M."/>
            <person name="Sakai K."/>
            <person name="Shibata M."/>
            <person name="Shimokawa T."/>
            <person name="Song J."/>
            <person name="Takazaki Y."/>
            <person name="Terasawa K."/>
            <person name="Tsugane M."/>
            <person name="Tsuji K."/>
            <person name="Ueda S."/>
            <person name="Waki K."/>
            <person name="Yamagata H."/>
            <person name="Yamamoto M."/>
            <person name="Yamamoto S."/>
            <person name="Yamane H."/>
            <person name="Yoshiki S."/>
            <person name="Yoshihara R."/>
            <person name="Yukawa K."/>
            <person name="Zhong H."/>
            <person name="Yano M."/>
            <person name="Yuan Q."/>
            <person name="Ouyang S."/>
            <person name="Liu J."/>
            <person name="Jones K.M."/>
            <person name="Gansberger K."/>
            <person name="Moffat K."/>
            <person name="Hill J."/>
            <person name="Bera J."/>
            <person name="Fadrosh D."/>
            <person name="Jin S."/>
            <person name="Johri S."/>
            <person name="Kim M."/>
            <person name="Overton L."/>
            <person name="Reardon M."/>
            <person name="Tsitrin T."/>
            <person name="Vuong H."/>
            <person name="Weaver B."/>
            <person name="Ciecko A."/>
            <person name="Tallon L."/>
            <person name="Jackson J."/>
            <person name="Pai G."/>
            <person name="Aken S.V."/>
            <person name="Utterback T."/>
            <person name="Reidmuller S."/>
            <person name="Feldblyum T."/>
            <person name="Hsiao J."/>
            <person name="Zismann V."/>
            <person name="Iobst S."/>
            <person name="de Vazeille A.R."/>
            <person name="Buell C.R."/>
            <person name="Ying K."/>
            <person name="Li Y."/>
            <person name="Lu T."/>
            <person name="Huang Y."/>
            <person name="Zhao Q."/>
            <person name="Feng Q."/>
            <person name="Zhang L."/>
            <person name="Zhu J."/>
            <person name="Weng Q."/>
            <person name="Mu J."/>
            <person name="Lu Y."/>
            <person name="Fan D."/>
            <person name="Liu Y."/>
            <person name="Guan J."/>
            <person name="Zhang Y."/>
            <person name="Yu S."/>
            <person name="Liu X."/>
            <person name="Zhang Y."/>
            <person name="Hong G."/>
            <person name="Han B."/>
            <person name="Choisne N."/>
            <person name="Demange N."/>
            <person name="Orjeda G."/>
            <person name="Samain S."/>
            <person name="Cattolico L."/>
            <person name="Pelletier E."/>
            <person name="Couloux A."/>
            <person name="Segurens B."/>
            <person name="Wincker P."/>
            <person name="D'Hont A."/>
            <person name="Scarpelli C."/>
            <person name="Weissenbach J."/>
            <person name="Salanoubat M."/>
            <person name="Quetier F."/>
            <person name="Yu Y."/>
            <person name="Kim H.R."/>
            <person name="Rambo T."/>
            <person name="Currie J."/>
            <person name="Collura K."/>
            <person name="Luo M."/>
            <person name="Yang T."/>
            <person name="Ammiraju J.S.S."/>
            <person name="Engler F."/>
            <person name="Soderlund C."/>
            <person name="Wing R.A."/>
            <person name="Palmer L.E."/>
            <person name="de la Bastide M."/>
            <person name="Spiegel L."/>
            <person name="Nascimento L."/>
            <person name="Zutavern T."/>
            <person name="O'Shaughnessy A."/>
            <person name="Dike S."/>
            <person name="Dedhia N."/>
            <person name="Preston R."/>
            <person name="Balija V."/>
            <person name="McCombie W.R."/>
            <person name="Chow T."/>
            <person name="Chen H."/>
            <person name="Chung M."/>
            <person name="Chen C."/>
            <person name="Shaw J."/>
            <person name="Wu H."/>
            <person name="Hsiao K."/>
            <person name="Chao Y."/>
            <person name="Chu M."/>
            <person name="Cheng C."/>
            <person name="Hour A."/>
            <person name="Lee P."/>
            <person name="Lin S."/>
            <person name="Lin Y."/>
            <person name="Liou J."/>
            <person name="Liu S."/>
            <person name="Hsing Y."/>
            <person name="Raghuvanshi S."/>
            <person name="Mohanty A."/>
            <person name="Bharti A.K."/>
            <person name="Gaur A."/>
            <person name="Gupta V."/>
            <person name="Kumar D."/>
            <person name="Ravi V."/>
            <person name="Vij S."/>
            <person name="Kapur A."/>
            <person name="Khurana P."/>
            <person name="Khurana P."/>
            <person name="Khurana J.P."/>
            <person name="Tyagi A.K."/>
            <person name="Gaikwad K."/>
            <person name="Singh A."/>
            <person name="Dalal V."/>
            <person name="Srivastava S."/>
            <person name="Dixit A."/>
            <person name="Pal A.K."/>
            <person name="Ghazi I.A."/>
            <person name="Yadav M."/>
            <person name="Pandit A."/>
            <person name="Bhargava A."/>
            <person name="Sureshbabu K."/>
            <person name="Batra K."/>
            <person name="Sharma T.R."/>
            <person name="Mohapatra T."/>
            <person name="Singh N.K."/>
            <person name="Messing J."/>
            <person name="Nelson A.B."/>
            <person name="Fuks G."/>
            <person name="Kavchok S."/>
            <person name="Keizer G."/>
            <person name="Linton E."/>
            <person name="Llaca V."/>
            <person name="Song R."/>
            <person name="Tanyolac B."/>
            <person name="Young S."/>
            <person name="Ho-Il K."/>
            <person name="Hahn J.H."/>
            <person name="Sangsakoo G."/>
            <person name="Vanavichit A."/>
            <person name="de Mattos Luiz.A.T."/>
            <person name="Zimmer P.D."/>
            <person name="Malone G."/>
            <person name="Dellagostin O."/>
            <person name="de Oliveira A.C."/>
            <person name="Bevan M."/>
            <person name="Bancroft I."/>
            <person name="Minx P."/>
            <person name="Cordum H."/>
            <person name="Wilson R."/>
            <person name="Cheng Z."/>
            <person name="Jin W."/>
            <person name="Jiang J."/>
            <person name="Leong S.A."/>
            <person name="Iwama H."/>
            <person name="Gojobori T."/>
            <person name="Itoh T."/>
            <person name="Niimura Y."/>
            <person name="Fujii Y."/>
            <person name="Habara T."/>
            <person name="Sakai H."/>
            <person name="Sato Y."/>
            <person name="Wilson G."/>
            <person name="Kumar K."/>
            <person name="McCouch S."/>
            <person name="Juretic N."/>
            <person name="Hoen D."/>
            <person name="Wright S."/>
            <person name="Bruskiewich R."/>
            <person name="Bureau T."/>
            <person name="Miyao A."/>
            <person name="Hirochika H."/>
            <person name="Nishikawa T."/>
            <person name="Kadowaki K."/>
            <person name="Sugiura M."/>
            <person name="Burr B."/>
            <person name="Sasaki T."/>
        </authorList>
    </citation>
    <scope>NUCLEOTIDE SEQUENCE [LARGE SCALE GENOMIC DNA]</scope>
    <source>
        <strain evidence="6">cv. Nipponbare</strain>
    </source>
</reference>
<dbReference type="InterPro" id="IPR019557">
    <property type="entry name" value="AminoTfrase-like_pln_mobile"/>
</dbReference>
<dbReference type="Pfam" id="PF02902">
    <property type="entry name" value="Peptidase_C48"/>
    <property type="match status" value="1"/>
</dbReference>
<dbReference type="PANTHER" id="PTHR34835">
    <property type="entry name" value="OS07G0283600 PROTEIN-RELATED"/>
    <property type="match status" value="1"/>
</dbReference>
<dbReference type="InterPro" id="IPR003653">
    <property type="entry name" value="Peptidase_C48_C"/>
</dbReference>
<feature type="domain" description="Ubiquitin-like protease family profile" evidence="4">
    <location>
        <begin position="426"/>
        <end position="613"/>
    </location>
</feature>
<evidence type="ECO:0000313" key="5">
    <source>
        <dbReference type="EMBL" id="BAD73587.1"/>
    </source>
</evidence>
<name>Q5QLK6_ORYSJ</name>
<dbReference type="PANTHER" id="PTHR34835:SF34">
    <property type="entry name" value="OS08G0555500 PROTEIN"/>
    <property type="match status" value="1"/>
</dbReference>
<dbReference type="PROSITE" id="PS50600">
    <property type="entry name" value="ULP_PROTEASE"/>
    <property type="match status" value="1"/>
</dbReference>
<dbReference type="Pfam" id="PF10536">
    <property type="entry name" value="PMD"/>
    <property type="match status" value="1"/>
</dbReference>
<sequence>MTKNNIRANKPGTQVCSQVAYWKFIQTLDKDQLQAIDDLGFGGLTKMNGVQIRRILCKQIAREYDEHTGAFNINGTMHEITIEDVDHILGVPSEGVELVEVPQAIQADVDDPKEKEKNEALQATKAALFALYKDKRETKITLSALRDSLNLNKSCDDHFKRQFVLYTIGLILCPTTERFVHSDYLNLLINIADIKRTNWASLTLNHLKRSIVSFQHDKVNLKGNQILLLVAVISIQVMVYACMEKFRVSHIHPSIDYTGRDRPLIQYWDVKKARKREKILYGVGQIVNDIKLPIEATKEYTTKDHSGTDANQPSNMDNTKAQTTDMVDVQLQLKTMNEHLIILRKEIQAKKKKDTSNSPIAKRVQTTGRARTSTVQLNTDFVYPENPKNKQKATPAPPPNTFRRHALHKCFKNFVTQHFIFVIEINWVVIAEFTCTEEDEFLIDYINTSPPDRVLIIDTYIMYLEHKYLEESQARRRVYMMKTFITGKISIDCVHEISKRQLEKGYISRITNQIAQNEQIFIPINRNKNHWYLAVVHVKQRQIQLLDSSPSTGLSFYRSSCGLFMLKCMEHWNGSKLTTKFKQGDIDIFRRKLAAILVGSTSNDNTDIPTYNK</sequence>
<dbReference type="SUPFAM" id="SSF54001">
    <property type="entry name" value="Cysteine proteinases"/>
    <property type="match status" value="1"/>
</dbReference>
<dbReference type="AlphaFoldDB" id="Q5QLK6"/>
<dbReference type="Proteomes" id="UP000000763">
    <property type="component" value="Chromosome 1"/>
</dbReference>
<evidence type="ECO:0000256" key="2">
    <source>
        <dbReference type="ARBA" id="ARBA00022670"/>
    </source>
</evidence>
<evidence type="ECO:0000313" key="6">
    <source>
        <dbReference type="Proteomes" id="UP000000763"/>
    </source>
</evidence>
<gene>
    <name evidence="5" type="ORF">B1168H06.14</name>
</gene>
<dbReference type="EMBL" id="AP003563">
    <property type="protein sequence ID" value="BAD73587.1"/>
    <property type="molecule type" value="Genomic_DNA"/>
</dbReference>
<comment type="similarity">
    <text evidence="1">Belongs to the peptidase C48 family.</text>
</comment>
<dbReference type="InterPro" id="IPR038765">
    <property type="entry name" value="Papain-like_cys_pep_sf"/>
</dbReference>
<organism evidence="5 6">
    <name type="scientific">Oryza sativa subsp. japonica</name>
    <name type="common">Rice</name>
    <dbReference type="NCBI Taxonomy" id="39947"/>
    <lineage>
        <taxon>Eukaryota</taxon>
        <taxon>Viridiplantae</taxon>
        <taxon>Streptophyta</taxon>
        <taxon>Embryophyta</taxon>
        <taxon>Tracheophyta</taxon>
        <taxon>Spermatophyta</taxon>
        <taxon>Magnoliopsida</taxon>
        <taxon>Liliopsida</taxon>
        <taxon>Poales</taxon>
        <taxon>Poaceae</taxon>
        <taxon>BOP clade</taxon>
        <taxon>Oryzoideae</taxon>
        <taxon>Oryzeae</taxon>
        <taxon>Oryzinae</taxon>
        <taxon>Oryza</taxon>
        <taxon>Oryza sativa</taxon>
    </lineage>
</organism>
<evidence type="ECO:0000256" key="3">
    <source>
        <dbReference type="ARBA" id="ARBA00022801"/>
    </source>
</evidence>
<dbReference type="GO" id="GO:0006508">
    <property type="term" value="P:proteolysis"/>
    <property type="evidence" value="ECO:0007669"/>
    <property type="project" value="UniProtKB-KW"/>
</dbReference>
<evidence type="ECO:0000256" key="1">
    <source>
        <dbReference type="ARBA" id="ARBA00005234"/>
    </source>
</evidence>
<reference evidence="6" key="2">
    <citation type="journal article" date="2008" name="Nucleic Acids Res.">
        <title>The rice annotation project database (RAP-DB): 2008 update.</title>
        <authorList>
            <consortium name="The rice annotation project (RAP)"/>
        </authorList>
    </citation>
    <scope>GENOME REANNOTATION</scope>
    <source>
        <strain evidence="6">cv. Nipponbare</strain>
    </source>
</reference>